<keyword evidence="1" id="KW-0732">Signal</keyword>
<proteinExistence type="predicted"/>
<protein>
    <submittedName>
        <fullName evidence="2">HDC13007</fullName>
    </submittedName>
</protein>
<feature type="signal peptide" evidence="1">
    <location>
        <begin position="1"/>
        <end position="19"/>
    </location>
</feature>
<feature type="chain" id="PRO_5004274695" evidence="1">
    <location>
        <begin position="20"/>
        <end position="87"/>
    </location>
</feature>
<gene>
    <name evidence="2" type="ORF">HDC13007</name>
</gene>
<dbReference type="EMBL" id="BK002459">
    <property type="protein sequence ID" value="DAA03965.1"/>
    <property type="molecule type" value="Genomic_DNA"/>
</dbReference>
<organism evidence="2">
    <name type="scientific">Drosophila melanogaster</name>
    <name type="common">Fruit fly</name>
    <dbReference type="NCBI Taxonomy" id="7227"/>
    <lineage>
        <taxon>Eukaryota</taxon>
        <taxon>Metazoa</taxon>
        <taxon>Ecdysozoa</taxon>
        <taxon>Arthropoda</taxon>
        <taxon>Hexapoda</taxon>
        <taxon>Insecta</taxon>
        <taxon>Pterygota</taxon>
        <taxon>Neoptera</taxon>
        <taxon>Endopterygota</taxon>
        <taxon>Diptera</taxon>
        <taxon>Brachycera</taxon>
        <taxon>Muscomorpha</taxon>
        <taxon>Ephydroidea</taxon>
        <taxon>Drosophilidae</taxon>
        <taxon>Drosophila</taxon>
        <taxon>Sophophora</taxon>
    </lineage>
</organism>
<sequence length="87" mass="9334">MAAMFELLLLLLLPLTARTCPGPGGIPAGVIHPSPISTFHALRVSCLRKRGKETGRRSWLGRTGLIIIVAGDNRKMGGKDSCHVDET</sequence>
<dbReference type="AlphaFoldDB" id="Q6IKA7"/>
<reference evidence="2" key="1">
    <citation type="journal article" date="2003" name="Genome Biol.">
        <title>An integrated gene annotation and transcriptional profiling approach towards the full gene content of the Drosophila genome.</title>
        <authorList>
            <person name="Hild M."/>
            <person name="Beckmann B."/>
            <person name="Haas S.A."/>
            <person name="Koch B."/>
            <person name="Solovyev V."/>
            <person name="Busold C."/>
            <person name="Fellenberg K."/>
            <person name="Boutros M."/>
            <person name="Vingron M."/>
            <person name="Sauer F."/>
            <person name="Hoheisel J.D."/>
            <person name="Paro R."/>
        </authorList>
    </citation>
    <scope>NUCLEOTIDE SEQUENCE</scope>
</reference>
<evidence type="ECO:0000313" key="2">
    <source>
        <dbReference type="EMBL" id="DAA03965.1"/>
    </source>
</evidence>
<name>Q6IKA7_DROME</name>
<evidence type="ECO:0000256" key="1">
    <source>
        <dbReference type="SAM" id="SignalP"/>
    </source>
</evidence>
<accession>Q6IKA7</accession>